<protein>
    <submittedName>
        <fullName evidence="2">Uncharacterized protein</fullName>
    </submittedName>
</protein>
<organism evidence="2 3">
    <name type="scientific">Myripristis murdjan</name>
    <name type="common">pinecone soldierfish</name>
    <dbReference type="NCBI Taxonomy" id="586833"/>
    <lineage>
        <taxon>Eukaryota</taxon>
        <taxon>Metazoa</taxon>
        <taxon>Chordata</taxon>
        <taxon>Craniata</taxon>
        <taxon>Vertebrata</taxon>
        <taxon>Euteleostomi</taxon>
        <taxon>Actinopterygii</taxon>
        <taxon>Neopterygii</taxon>
        <taxon>Teleostei</taxon>
        <taxon>Neoteleostei</taxon>
        <taxon>Acanthomorphata</taxon>
        <taxon>Holocentriformes</taxon>
        <taxon>Holocentridae</taxon>
        <taxon>Myripristis</taxon>
    </lineage>
</organism>
<dbReference type="GeneTree" id="ENSGT00990000204393"/>
<keyword evidence="3" id="KW-1185">Reference proteome</keyword>
<evidence type="ECO:0000313" key="2">
    <source>
        <dbReference type="Ensembl" id="ENSMMDP00005031206.1"/>
    </source>
</evidence>
<feature type="compositionally biased region" description="Basic and acidic residues" evidence="1">
    <location>
        <begin position="101"/>
        <end position="112"/>
    </location>
</feature>
<feature type="region of interest" description="Disordered" evidence="1">
    <location>
        <begin position="92"/>
        <end position="144"/>
    </location>
</feature>
<sequence>PGESCGSSVIQGNHDVTAAVGHDQDRKQETQNHPDHQADPLGPGRSPQPTGAHGLHQSQVSVHADQHQEEHAAVVVHGDGHVDQLAEGHPEVPLVASGDGHSPEGKAGHHDQVGSSQIAQHAEDQTISHHTHHADQTQVGRLQGGQPQPGFGVVTARVQLWVHTGDQPIRCIHNHWKLQIKKQS</sequence>
<dbReference type="Ensembl" id="ENSMMDT00005031913.1">
    <property type="protein sequence ID" value="ENSMMDP00005031206.1"/>
    <property type="gene ID" value="ENSMMDG00005014720.1"/>
</dbReference>
<name>A0A667ZE59_9TELE</name>
<dbReference type="AlphaFoldDB" id="A0A667ZE59"/>
<feature type="compositionally biased region" description="Basic and acidic residues" evidence="1">
    <location>
        <begin position="22"/>
        <end position="38"/>
    </location>
</feature>
<dbReference type="Proteomes" id="UP000472263">
    <property type="component" value="Chromosome 24"/>
</dbReference>
<evidence type="ECO:0000313" key="3">
    <source>
        <dbReference type="Proteomes" id="UP000472263"/>
    </source>
</evidence>
<reference evidence="2" key="2">
    <citation type="submission" date="2025-08" db="UniProtKB">
        <authorList>
            <consortium name="Ensembl"/>
        </authorList>
    </citation>
    <scope>IDENTIFICATION</scope>
</reference>
<reference evidence="2" key="1">
    <citation type="submission" date="2019-06" db="EMBL/GenBank/DDBJ databases">
        <authorList>
            <consortium name="Wellcome Sanger Institute Data Sharing"/>
        </authorList>
    </citation>
    <scope>NUCLEOTIDE SEQUENCE [LARGE SCALE GENOMIC DNA]</scope>
</reference>
<feature type="compositionally biased region" description="Polar residues" evidence="1">
    <location>
        <begin position="1"/>
        <end position="11"/>
    </location>
</feature>
<feature type="region of interest" description="Disordered" evidence="1">
    <location>
        <begin position="1"/>
        <end position="67"/>
    </location>
</feature>
<accession>A0A667ZE59</accession>
<evidence type="ECO:0000256" key="1">
    <source>
        <dbReference type="SAM" id="MobiDB-lite"/>
    </source>
</evidence>
<reference evidence="2" key="3">
    <citation type="submission" date="2025-09" db="UniProtKB">
        <authorList>
            <consortium name="Ensembl"/>
        </authorList>
    </citation>
    <scope>IDENTIFICATION</scope>
</reference>
<proteinExistence type="predicted"/>
<dbReference type="InParanoid" id="A0A667ZE59"/>